<evidence type="ECO:0000313" key="3">
    <source>
        <dbReference type="Proteomes" id="UP000006798"/>
    </source>
</evidence>
<dbReference type="InterPro" id="IPR036388">
    <property type="entry name" value="WH-like_DNA-bd_sf"/>
</dbReference>
<dbReference type="Proteomes" id="UP000006798">
    <property type="component" value="Chromosome 2"/>
</dbReference>
<dbReference type="InterPro" id="IPR000835">
    <property type="entry name" value="HTH_MarR-typ"/>
</dbReference>
<dbReference type="PANTHER" id="PTHR33164:SF107">
    <property type="entry name" value="TRANSCRIPTIONAL REGULATORY PROTEIN"/>
    <property type="match status" value="1"/>
</dbReference>
<dbReference type="Gene3D" id="1.10.10.10">
    <property type="entry name" value="Winged helix-like DNA-binding domain superfamily/Winged helix DNA-binding domain"/>
    <property type="match status" value="1"/>
</dbReference>
<sequence length="161" mass="17514">MIIFACERNLTLYDAPDMEHRLVYLLNVGQRRLHRWAQARTAAGGVTSAQAGLLFFLGSNDGALTSEAAAALDLGAPGMSGLADRTERAGLIERRPDENDGRASRLWLTEAGRLARQRSKASMKVLNARLTEGFTAAEIDVVARWLTSLQTKFPAADEGEV</sequence>
<feature type="domain" description="HTH marR-type" evidence="1">
    <location>
        <begin position="19"/>
        <end position="151"/>
    </location>
</feature>
<accession>F8GQB9</accession>
<dbReference type="AlphaFoldDB" id="F8GQB9"/>
<dbReference type="EMBL" id="CP002878">
    <property type="protein sequence ID" value="AEI80676.1"/>
    <property type="molecule type" value="Genomic_DNA"/>
</dbReference>
<reference evidence="2 3" key="1">
    <citation type="journal article" date="2011" name="J. Bacteriol.">
        <title>Complete genome sequence of the type strain Cupriavidus necator N-1.</title>
        <authorList>
            <person name="Poehlein A."/>
            <person name="Kusian B."/>
            <person name="Friedrich B."/>
            <person name="Daniel R."/>
            <person name="Bowien B."/>
        </authorList>
    </citation>
    <scope>NUCLEOTIDE SEQUENCE [LARGE SCALE GENOMIC DNA]</scope>
    <source>
        <strain evidence="3">ATCC 43291 / DSM 13513 / CCUG 52238 / LMG 8453 / N-1</strain>
    </source>
</reference>
<dbReference type="Pfam" id="PF12802">
    <property type="entry name" value="MarR_2"/>
    <property type="match status" value="1"/>
</dbReference>
<dbReference type="GO" id="GO:0006950">
    <property type="term" value="P:response to stress"/>
    <property type="evidence" value="ECO:0007669"/>
    <property type="project" value="TreeGrafter"/>
</dbReference>
<dbReference type="SMART" id="SM00347">
    <property type="entry name" value="HTH_MARR"/>
    <property type="match status" value="1"/>
</dbReference>
<dbReference type="PRINTS" id="PR00598">
    <property type="entry name" value="HTHMARR"/>
</dbReference>
<dbReference type="KEGG" id="cnc:CNE_2c17200"/>
<dbReference type="InterPro" id="IPR039422">
    <property type="entry name" value="MarR/SlyA-like"/>
</dbReference>
<dbReference type="HOGENOM" id="CLU_083287_18_4_4"/>
<name>F8GQB9_CUPNN</name>
<dbReference type="InterPro" id="IPR036390">
    <property type="entry name" value="WH_DNA-bd_sf"/>
</dbReference>
<organism evidence="2 3">
    <name type="scientific">Cupriavidus necator (strain ATCC 43291 / DSM 13513 / CCUG 52238 / LMG 8453 / N-1)</name>
    <name type="common">Ralstonia eutropha</name>
    <dbReference type="NCBI Taxonomy" id="1042878"/>
    <lineage>
        <taxon>Bacteria</taxon>
        <taxon>Pseudomonadati</taxon>
        <taxon>Pseudomonadota</taxon>
        <taxon>Betaproteobacteria</taxon>
        <taxon>Burkholderiales</taxon>
        <taxon>Burkholderiaceae</taxon>
        <taxon>Cupriavidus</taxon>
    </lineage>
</organism>
<evidence type="ECO:0000313" key="2">
    <source>
        <dbReference type="EMBL" id="AEI80676.1"/>
    </source>
</evidence>
<dbReference type="PANTHER" id="PTHR33164">
    <property type="entry name" value="TRANSCRIPTIONAL REGULATOR, MARR FAMILY"/>
    <property type="match status" value="1"/>
</dbReference>
<protein>
    <submittedName>
        <fullName evidence="2">Transcriptional regulator MarR family</fullName>
    </submittedName>
</protein>
<gene>
    <name evidence="2" type="ordered locus">CNE_2c17200</name>
</gene>
<dbReference type="GO" id="GO:0003700">
    <property type="term" value="F:DNA-binding transcription factor activity"/>
    <property type="evidence" value="ECO:0007669"/>
    <property type="project" value="InterPro"/>
</dbReference>
<proteinExistence type="predicted"/>
<dbReference type="PROSITE" id="PS50995">
    <property type="entry name" value="HTH_MARR_2"/>
    <property type="match status" value="1"/>
</dbReference>
<evidence type="ECO:0000259" key="1">
    <source>
        <dbReference type="PROSITE" id="PS50995"/>
    </source>
</evidence>
<dbReference type="SUPFAM" id="SSF46785">
    <property type="entry name" value="Winged helix' DNA-binding domain"/>
    <property type="match status" value="1"/>
</dbReference>